<name>A0A8B9J4X1_ASTMX</name>
<evidence type="ECO:0000256" key="1">
    <source>
        <dbReference type="SAM" id="Phobius"/>
    </source>
</evidence>
<dbReference type="InterPro" id="IPR016821">
    <property type="entry name" value="G0S2"/>
</dbReference>
<dbReference type="PANTHER" id="PTHR15570:SF2">
    <property type="entry name" value="G0_G1 SWITCH PROTEIN 2"/>
    <property type="match status" value="1"/>
</dbReference>
<dbReference type="PANTHER" id="PTHR15570">
    <property type="entry name" value="G0/G1 SWITCH PROTEIN 2"/>
    <property type="match status" value="1"/>
</dbReference>
<dbReference type="Proteomes" id="UP000694621">
    <property type="component" value="Unplaced"/>
</dbReference>
<sequence length="74" mass="8293">MLMDSRVLVPLARELLSLRFRPGLLRVYLVGSVLALLGVVVGVADMLRLTFCTEDVQTGPEEQYEELKNTLRTS</sequence>
<keyword evidence="1" id="KW-1133">Transmembrane helix</keyword>
<keyword evidence="1" id="KW-0472">Membrane</keyword>
<organism evidence="2 3">
    <name type="scientific">Astyanax mexicanus</name>
    <name type="common">Blind cave fish</name>
    <name type="synonym">Astyanax fasciatus mexicanus</name>
    <dbReference type="NCBI Taxonomy" id="7994"/>
    <lineage>
        <taxon>Eukaryota</taxon>
        <taxon>Metazoa</taxon>
        <taxon>Chordata</taxon>
        <taxon>Craniata</taxon>
        <taxon>Vertebrata</taxon>
        <taxon>Euteleostomi</taxon>
        <taxon>Actinopterygii</taxon>
        <taxon>Neopterygii</taxon>
        <taxon>Teleostei</taxon>
        <taxon>Ostariophysi</taxon>
        <taxon>Characiformes</taxon>
        <taxon>Characoidei</taxon>
        <taxon>Acestrorhamphidae</taxon>
        <taxon>Acestrorhamphinae</taxon>
        <taxon>Astyanax</taxon>
    </lineage>
</organism>
<evidence type="ECO:0000313" key="2">
    <source>
        <dbReference type="Ensembl" id="ENSAMXP00005002026.1"/>
    </source>
</evidence>
<proteinExistence type="predicted"/>
<feature type="transmembrane region" description="Helical" evidence="1">
    <location>
        <begin position="25"/>
        <end position="44"/>
    </location>
</feature>
<evidence type="ECO:0000313" key="3">
    <source>
        <dbReference type="Proteomes" id="UP000694621"/>
    </source>
</evidence>
<accession>A0A8B9J4X1</accession>
<keyword evidence="1" id="KW-0812">Transmembrane</keyword>
<dbReference type="Ensembl" id="ENSAMXT00005002242.1">
    <property type="protein sequence ID" value="ENSAMXP00005002026.1"/>
    <property type="gene ID" value="ENSAMXG00005001112.1"/>
</dbReference>
<dbReference type="Pfam" id="PF15103">
    <property type="entry name" value="G0-G1_switch_2"/>
    <property type="match status" value="1"/>
</dbReference>
<dbReference type="AlphaFoldDB" id="A0A8B9J4X1"/>
<protein>
    <submittedName>
        <fullName evidence="2">Uncharacterized protein</fullName>
    </submittedName>
</protein>
<reference evidence="2" key="1">
    <citation type="submission" date="2025-08" db="UniProtKB">
        <authorList>
            <consortium name="Ensembl"/>
        </authorList>
    </citation>
    <scope>IDENTIFICATION</scope>
</reference>